<sequence>MSKAKQAQLALEEASRRIQPERATTEEMYDAEEDWTDKSQYYPTVLTRSSREVDVGAVGDTVRESTEDKYVVLQLPSDLPLRKRIASEEMDVDGVVTLRDDDPDDEDSGMVRGVSELSNGQLGELKIHADGSAKLYIGNAVFDVMRGTPYQHSEQLARLDGDRQQCVIMGPTIARMTCVPDVTQLLL</sequence>
<proteinExistence type="predicted"/>
<dbReference type="KEGG" id="olu:OSTLU_28975"/>
<dbReference type="EMBL" id="CP000581">
    <property type="protein sequence ID" value="ABO93841.1"/>
    <property type="molecule type" value="Genomic_DNA"/>
</dbReference>
<dbReference type="GO" id="GO:0005666">
    <property type="term" value="C:RNA polymerase III complex"/>
    <property type="evidence" value="ECO:0007669"/>
    <property type="project" value="InterPro"/>
</dbReference>
<dbReference type="HOGENOM" id="CLU_1449922_0_0_1"/>
<evidence type="ECO:0000256" key="5">
    <source>
        <dbReference type="SAM" id="MobiDB-lite"/>
    </source>
</evidence>
<protein>
    <recommendedName>
        <fullName evidence="8">DNA-directed RNA polymerase III subunit RPC4</fullName>
    </recommendedName>
</protein>
<dbReference type="Proteomes" id="UP000001568">
    <property type="component" value="Chromosome 1"/>
</dbReference>
<name>A4RRD2_OSTLU</name>
<dbReference type="Gramene" id="ABO93841">
    <property type="protein sequence ID" value="ABO93841"/>
    <property type="gene ID" value="OSTLU_28975"/>
</dbReference>
<keyword evidence="3" id="KW-0804">Transcription</keyword>
<dbReference type="InterPro" id="IPR007811">
    <property type="entry name" value="RPC4"/>
</dbReference>
<evidence type="ECO:0000313" key="7">
    <source>
        <dbReference type="Proteomes" id="UP000001568"/>
    </source>
</evidence>
<dbReference type="Pfam" id="PF05132">
    <property type="entry name" value="RNA_pol_Rpc4"/>
    <property type="match status" value="1"/>
</dbReference>
<feature type="compositionally biased region" description="Basic and acidic residues" evidence="5">
    <location>
        <begin position="13"/>
        <end position="25"/>
    </location>
</feature>
<evidence type="ECO:0000256" key="2">
    <source>
        <dbReference type="ARBA" id="ARBA00022478"/>
    </source>
</evidence>
<feature type="region of interest" description="Disordered" evidence="5">
    <location>
        <begin position="1"/>
        <end position="35"/>
    </location>
</feature>
<dbReference type="STRING" id="436017.A4RRD2"/>
<dbReference type="eggNOG" id="ENOG502RUZ5">
    <property type="taxonomic scope" value="Eukaryota"/>
</dbReference>
<dbReference type="RefSeq" id="XP_001415549.1">
    <property type="nucleotide sequence ID" value="XM_001415512.1"/>
</dbReference>
<keyword evidence="7" id="KW-1185">Reference proteome</keyword>
<dbReference type="PANTHER" id="PTHR13408:SF0">
    <property type="entry name" value="DNA-DIRECTED RNA POLYMERASE III SUBUNIT RPC4"/>
    <property type="match status" value="1"/>
</dbReference>
<dbReference type="GO" id="GO:0042797">
    <property type="term" value="P:tRNA transcription by RNA polymerase III"/>
    <property type="evidence" value="ECO:0007669"/>
    <property type="project" value="TreeGrafter"/>
</dbReference>
<keyword evidence="2" id="KW-0240">DNA-directed RNA polymerase</keyword>
<evidence type="ECO:0008006" key="8">
    <source>
        <dbReference type="Google" id="ProtNLM"/>
    </source>
</evidence>
<evidence type="ECO:0000313" key="6">
    <source>
        <dbReference type="EMBL" id="ABO93841.1"/>
    </source>
</evidence>
<keyword evidence="4" id="KW-0539">Nucleus</keyword>
<accession>A4RRD2</accession>
<organism evidence="6 7">
    <name type="scientific">Ostreococcus lucimarinus (strain CCE9901)</name>
    <dbReference type="NCBI Taxonomy" id="436017"/>
    <lineage>
        <taxon>Eukaryota</taxon>
        <taxon>Viridiplantae</taxon>
        <taxon>Chlorophyta</taxon>
        <taxon>Mamiellophyceae</taxon>
        <taxon>Mamiellales</taxon>
        <taxon>Bathycoccaceae</taxon>
        <taxon>Ostreococcus</taxon>
    </lineage>
</organism>
<evidence type="ECO:0000256" key="4">
    <source>
        <dbReference type="ARBA" id="ARBA00023242"/>
    </source>
</evidence>
<dbReference type="OrthoDB" id="5836119at2759"/>
<evidence type="ECO:0000256" key="1">
    <source>
        <dbReference type="ARBA" id="ARBA00004123"/>
    </source>
</evidence>
<comment type="subcellular location">
    <subcellularLocation>
        <location evidence="1">Nucleus</location>
    </subcellularLocation>
</comment>
<evidence type="ECO:0000256" key="3">
    <source>
        <dbReference type="ARBA" id="ARBA00023163"/>
    </source>
</evidence>
<dbReference type="PANTHER" id="PTHR13408">
    <property type="entry name" value="DNA-DIRECTED RNA POLYMERASE III"/>
    <property type="match status" value="1"/>
</dbReference>
<gene>
    <name evidence="6" type="ORF">OSTLU_28975</name>
</gene>
<dbReference type="AlphaFoldDB" id="A4RRD2"/>
<dbReference type="GO" id="GO:0003677">
    <property type="term" value="F:DNA binding"/>
    <property type="evidence" value="ECO:0007669"/>
    <property type="project" value="InterPro"/>
</dbReference>
<reference evidence="6 7" key="1">
    <citation type="journal article" date="2007" name="Proc. Natl. Acad. Sci. U.S.A.">
        <title>The tiny eukaryote Ostreococcus provides genomic insights into the paradox of plankton speciation.</title>
        <authorList>
            <person name="Palenik B."/>
            <person name="Grimwood J."/>
            <person name="Aerts A."/>
            <person name="Rouze P."/>
            <person name="Salamov A."/>
            <person name="Putnam N."/>
            <person name="Dupont C."/>
            <person name="Jorgensen R."/>
            <person name="Derelle E."/>
            <person name="Rombauts S."/>
            <person name="Zhou K."/>
            <person name="Otillar R."/>
            <person name="Merchant S.S."/>
            <person name="Podell S."/>
            <person name="Gaasterland T."/>
            <person name="Napoli C."/>
            <person name="Gendler K."/>
            <person name="Manuell A."/>
            <person name="Tai V."/>
            <person name="Vallon O."/>
            <person name="Piganeau G."/>
            <person name="Jancek S."/>
            <person name="Heijde M."/>
            <person name="Jabbari K."/>
            <person name="Bowler C."/>
            <person name="Lohr M."/>
            <person name="Robbens S."/>
            <person name="Werner G."/>
            <person name="Dubchak I."/>
            <person name="Pazour G.J."/>
            <person name="Ren Q."/>
            <person name="Paulsen I."/>
            <person name="Delwiche C."/>
            <person name="Schmutz J."/>
            <person name="Rokhsar D."/>
            <person name="Van de Peer Y."/>
            <person name="Moreau H."/>
            <person name="Grigoriev I.V."/>
        </authorList>
    </citation>
    <scope>NUCLEOTIDE SEQUENCE [LARGE SCALE GENOMIC DNA]</scope>
    <source>
        <strain evidence="6 7">CCE9901</strain>
    </source>
</reference>
<dbReference type="GeneID" id="4999591"/>
<dbReference type="OMA" id="DMAYEED"/>